<accession>A0A0B7AEC9</accession>
<gene>
    <name evidence="1" type="primary">ORF112825</name>
</gene>
<dbReference type="EMBL" id="HACG01032087">
    <property type="protein sequence ID" value="CEK78952.1"/>
    <property type="molecule type" value="Transcribed_RNA"/>
</dbReference>
<sequence length="52" mass="6098">MMDLQPNFLRCPKFAFFLLNFLFEALRHISILLCSPAVNLDVRHEPWYGASD</sequence>
<name>A0A0B7AEC9_9EUPU</name>
<evidence type="ECO:0000313" key="1">
    <source>
        <dbReference type="EMBL" id="CEK78952.1"/>
    </source>
</evidence>
<feature type="non-terminal residue" evidence="1">
    <location>
        <position position="52"/>
    </location>
</feature>
<organism evidence="1">
    <name type="scientific">Arion vulgaris</name>
    <dbReference type="NCBI Taxonomy" id="1028688"/>
    <lineage>
        <taxon>Eukaryota</taxon>
        <taxon>Metazoa</taxon>
        <taxon>Spiralia</taxon>
        <taxon>Lophotrochozoa</taxon>
        <taxon>Mollusca</taxon>
        <taxon>Gastropoda</taxon>
        <taxon>Heterobranchia</taxon>
        <taxon>Euthyneura</taxon>
        <taxon>Panpulmonata</taxon>
        <taxon>Eupulmonata</taxon>
        <taxon>Stylommatophora</taxon>
        <taxon>Helicina</taxon>
        <taxon>Arionoidea</taxon>
        <taxon>Arionidae</taxon>
        <taxon>Arion</taxon>
    </lineage>
</organism>
<reference evidence="1" key="1">
    <citation type="submission" date="2014-12" db="EMBL/GenBank/DDBJ databases">
        <title>Insight into the proteome of Arion vulgaris.</title>
        <authorList>
            <person name="Aradska J."/>
            <person name="Bulat T."/>
            <person name="Smidak R."/>
            <person name="Sarate P."/>
            <person name="Gangsoo J."/>
            <person name="Sialana F."/>
            <person name="Bilban M."/>
            <person name="Lubec G."/>
        </authorList>
    </citation>
    <scope>NUCLEOTIDE SEQUENCE</scope>
    <source>
        <tissue evidence="1">Skin</tissue>
    </source>
</reference>
<dbReference type="AlphaFoldDB" id="A0A0B7AEC9"/>
<proteinExistence type="predicted"/>
<protein>
    <submittedName>
        <fullName evidence="1">Uncharacterized protein</fullName>
    </submittedName>
</protein>